<proteinExistence type="predicted"/>
<accession>A0A845I2B1</accession>
<dbReference type="EMBL" id="WWCL01000008">
    <property type="protein sequence ID" value="MYN47670.1"/>
    <property type="molecule type" value="Genomic_DNA"/>
</dbReference>
<keyword evidence="1" id="KW-1133">Transmembrane helix</keyword>
<evidence type="ECO:0000313" key="3">
    <source>
        <dbReference type="Proteomes" id="UP000444316"/>
    </source>
</evidence>
<name>A0A845I2B1_9BURK</name>
<dbReference type="Proteomes" id="UP000444316">
    <property type="component" value="Unassembled WGS sequence"/>
</dbReference>
<dbReference type="AlphaFoldDB" id="A0A845I2B1"/>
<gene>
    <name evidence="2" type="ORF">GTP23_21770</name>
</gene>
<feature type="transmembrane region" description="Helical" evidence="1">
    <location>
        <begin position="21"/>
        <end position="43"/>
    </location>
</feature>
<dbReference type="RefSeq" id="WP_155436722.1">
    <property type="nucleotide sequence ID" value="NZ_WWCL01000008.1"/>
</dbReference>
<sequence length="152" mass="17165">MHTHHHRPHINLRLERWHRRSIYASLLLLLSSGGVWLIVRYFMRPGSQFGASIHPLEPWAMRFHGGAAMLGLFFLGSLMNAHIRRAIKAGRNLASGLSLLSLLAVLVVSGFGLYYLADEESRNLWSLTHWIIGLAAALVFILHLLIGQRQRG</sequence>
<keyword evidence="1" id="KW-0472">Membrane</keyword>
<feature type="transmembrane region" description="Helical" evidence="1">
    <location>
        <begin position="127"/>
        <end position="146"/>
    </location>
</feature>
<feature type="transmembrane region" description="Helical" evidence="1">
    <location>
        <begin position="63"/>
        <end position="81"/>
    </location>
</feature>
<keyword evidence="3" id="KW-1185">Reference proteome</keyword>
<evidence type="ECO:0000313" key="2">
    <source>
        <dbReference type="EMBL" id="MYN47670.1"/>
    </source>
</evidence>
<reference evidence="2" key="1">
    <citation type="submission" date="2019-12" db="EMBL/GenBank/DDBJ databases">
        <title>Novel species isolated from a subtropical stream in China.</title>
        <authorList>
            <person name="Lu H."/>
        </authorList>
    </citation>
    <scope>NUCLEOTIDE SEQUENCE [LARGE SCALE GENOMIC DNA]</scope>
    <source>
        <strain evidence="2">FT93W</strain>
    </source>
</reference>
<evidence type="ECO:0000256" key="1">
    <source>
        <dbReference type="SAM" id="Phobius"/>
    </source>
</evidence>
<protein>
    <submittedName>
        <fullName evidence="2">DUF4405 domain-containing protein</fullName>
    </submittedName>
</protein>
<organism evidence="2 3">
    <name type="scientific">Duganella fentianensis</name>
    <dbReference type="NCBI Taxonomy" id="2692177"/>
    <lineage>
        <taxon>Bacteria</taxon>
        <taxon>Pseudomonadati</taxon>
        <taxon>Pseudomonadota</taxon>
        <taxon>Betaproteobacteria</taxon>
        <taxon>Burkholderiales</taxon>
        <taxon>Oxalobacteraceae</taxon>
        <taxon>Telluria group</taxon>
        <taxon>Duganella</taxon>
    </lineage>
</organism>
<comment type="caution">
    <text evidence="2">The sequence shown here is derived from an EMBL/GenBank/DDBJ whole genome shotgun (WGS) entry which is preliminary data.</text>
</comment>
<feature type="transmembrane region" description="Helical" evidence="1">
    <location>
        <begin position="93"/>
        <end position="115"/>
    </location>
</feature>
<keyword evidence="1" id="KW-0812">Transmembrane</keyword>